<dbReference type="InterPro" id="IPR007321">
    <property type="entry name" value="Transposase_28"/>
</dbReference>
<evidence type="ECO:0000313" key="4">
    <source>
        <dbReference type="Proteomes" id="UP001374535"/>
    </source>
</evidence>
<dbReference type="PANTHER" id="PTHR31099">
    <property type="entry name" value="OS06G0165300 PROTEIN"/>
    <property type="match status" value="1"/>
</dbReference>
<dbReference type="AlphaFoldDB" id="A0AAQ3MVM8"/>
<organism evidence="3 4">
    <name type="scientific">Vigna mungo</name>
    <name type="common">Black gram</name>
    <name type="synonym">Phaseolus mungo</name>
    <dbReference type="NCBI Taxonomy" id="3915"/>
    <lineage>
        <taxon>Eukaryota</taxon>
        <taxon>Viridiplantae</taxon>
        <taxon>Streptophyta</taxon>
        <taxon>Embryophyta</taxon>
        <taxon>Tracheophyta</taxon>
        <taxon>Spermatophyta</taxon>
        <taxon>Magnoliopsida</taxon>
        <taxon>eudicotyledons</taxon>
        <taxon>Gunneridae</taxon>
        <taxon>Pentapetalae</taxon>
        <taxon>rosids</taxon>
        <taxon>fabids</taxon>
        <taxon>Fabales</taxon>
        <taxon>Fabaceae</taxon>
        <taxon>Papilionoideae</taxon>
        <taxon>50 kb inversion clade</taxon>
        <taxon>NPAAA clade</taxon>
        <taxon>indigoferoid/millettioid clade</taxon>
        <taxon>Phaseoleae</taxon>
        <taxon>Vigna</taxon>
    </lineage>
</organism>
<evidence type="ECO:0000256" key="1">
    <source>
        <dbReference type="SAM" id="MobiDB-lite"/>
    </source>
</evidence>
<reference evidence="3 4" key="1">
    <citation type="journal article" date="2023" name="Life. Sci Alliance">
        <title>Evolutionary insights into 3D genome organization and epigenetic landscape of Vigna mungo.</title>
        <authorList>
            <person name="Junaid A."/>
            <person name="Singh B."/>
            <person name="Bhatia S."/>
        </authorList>
    </citation>
    <scope>NUCLEOTIDE SEQUENCE [LARGE SCALE GENOMIC DNA]</scope>
    <source>
        <strain evidence="3">Urdbean</strain>
    </source>
</reference>
<sequence>MTVTMSSSGSAGGDGGDSTSESRSSRSSELSSRVELSDAGKDSDRIAHGATLFLLEGGVEIEVVRPTPAGGWPAIASYNWASHDVGSYEFEFGNRGVLQEWANQSFVARDEADAQLFRLSVCYPNERVFHGKGTSSEDFFYVYTYLFRRMMVHIPFTRFQAVVLKRMNVAPSQLHPNGWACIQVFMVMCSALGVGLSTSVFFHYFHVRPLAKRGWVSLTSIQKGLFKAYAESFKDFKHKFFKVIIKESGRSEFVDSSGEPLFPFYWSEEPARMSHVPACDLTPSELEAVRAINDLPRCLPARKMVECLCHEDFINVAFGTILQFGTSTCWLGFS</sequence>
<dbReference type="PANTHER" id="PTHR31099:SF49">
    <property type="entry name" value="MYOSIN HEAVY CHAIN-LIKE PROTEIN"/>
    <property type="match status" value="1"/>
</dbReference>
<name>A0AAQ3MVM8_VIGMU</name>
<evidence type="ECO:0000259" key="2">
    <source>
        <dbReference type="Pfam" id="PF04195"/>
    </source>
</evidence>
<gene>
    <name evidence="3" type="ORF">V8G54_030463</name>
</gene>
<feature type="region of interest" description="Disordered" evidence="1">
    <location>
        <begin position="1"/>
        <end position="41"/>
    </location>
</feature>
<feature type="domain" description="Transposase (putative) gypsy type" evidence="2">
    <location>
        <begin position="153"/>
        <end position="209"/>
    </location>
</feature>
<feature type="compositionally biased region" description="Low complexity" evidence="1">
    <location>
        <begin position="17"/>
        <end position="34"/>
    </location>
</feature>
<protein>
    <recommendedName>
        <fullName evidence="2">Transposase (putative) gypsy type domain-containing protein</fullName>
    </recommendedName>
</protein>
<proteinExistence type="predicted"/>
<dbReference type="EMBL" id="CP144692">
    <property type="protein sequence ID" value="WVY98312.1"/>
    <property type="molecule type" value="Genomic_DNA"/>
</dbReference>
<dbReference type="Pfam" id="PF04195">
    <property type="entry name" value="Transposase_28"/>
    <property type="match status" value="1"/>
</dbReference>
<dbReference type="Proteomes" id="UP001374535">
    <property type="component" value="Chromosome 9"/>
</dbReference>
<keyword evidence="4" id="KW-1185">Reference proteome</keyword>
<evidence type="ECO:0000313" key="3">
    <source>
        <dbReference type="EMBL" id="WVY98312.1"/>
    </source>
</evidence>
<accession>A0AAQ3MVM8</accession>